<dbReference type="Proteomes" id="UP000722459">
    <property type="component" value="Unassembled WGS sequence"/>
</dbReference>
<dbReference type="Gene3D" id="3.40.50.300">
    <property type="entry name" value="P-loop containing nucleotide triphosphate hydrolases"/>
    <property type="match status" value="1"/>
</dbReference>
<dbReference type="AlphaFoldDB" id="A0A8T5GEG5"/>
<evidence type="ECO:0000313" key="1">
    <source>
        <dbReference type="EMBL" id="MBT4870361.1"/>
    </source>
</evidence>
<dbReference type="PANTHER" id="PTHR32301">
    <property type="entry name" value="COUNTIN RECEPTOR CNR3-RELATED"/>
    <property type="match status" value="1"/>
</dbReference>
<comment type="caution">
    <text evidence="1">The sequence shown here is derived from an EMBL/GenBank/DDBJ whole genome shotgun (WGS) entry which is preliminary data.</text>
</comment>
<accession>A0A8T5GEG5</accession>
<evidence type="ECO:0008006" key="3">
    <source>
        <dbReference type="Google" id="ProtNLM"/>
    </source>
</evidence>
<dbReference type="InterPro" id="IPR027417">
    <property type="entry name" value="P-loop_NTPase"/>
</dbReference>
<sequence length="289" mass="34393">MREIPVFYHIPRCAGTFLKFNVMIPSLRKNHQKENDELKQTNKEIPWCQLIRFDLNLDSSLVMPGKITFIVRTAMNKLFCPKFENTVTIDKFKEYLEKDLVMIVGATINPIRGSFNQSVELIEDFCKMSSCKPKYFTLMRDPFEWHNSFFHYLRDVGKWEPTYGFFENTTFKEYLTSEKISDGWLIRNLNEIPNEKPLTEKDYEKAIEILSNFEVGLYENLPAFLNKLQDIFGFKAHDDSERAKNENKLSRKAKRSEITKLEMETFTEKTKYDHKIYNYFKNKKLEEAK</sequence>
<protein>
    <recommendedName>
        <fullName evidence="3">Sulfotransferase family protein</fullName>
    </recommendedName>
</protein>
<gene>
    <name evidence="1" type="ORF">HON47_02215</name>
</gene>
<organism evidence="1 2">
    <name type="scientific">Candidatus Iainarchaeum sp</name>
    <dbReference type="NCBI Taxonomy" id="3101447"/>
    <lineage>
        <taxon>Archaea</taxon>
        <taxon>Candidatus Iainarchaeota</taxon>
        <taxon>Candidatus Iainarchaeia</taxon>
        <taxon>Candidatus Iainarchaeales</taxon>
        <taxon>Candidatus Iainarchaeaceae</taxon>
        <taxon>Candidatus Iainarchaeum</taxon>
    </lineage>
</organism>
<dbReference type="PANTHER" id="PTHR32301:SF6">
    <property type="entry name" value="GOLVESIN-RELATED"/>
    <property type="match status" value="1"/>
</dbReference>
<dbReference type="SUPFAM" id="SSF52540">
    <property type="entry name" value="P-loop containing nucleoside triphosphate hydrolases"/>
    <property type="match status" value="1"/>
</dbReference>
<evidence type="ECO:0000313" key="2">
    <source>
        <dbReference type="Proteomes" id="UP000722459"/>
    </source>
</evidence>
<reference evidence="1" key="1">
    <citation type="journal article" date="2021" name="ISME J.">
        <title>Mercury methylation by metabolically versatile and cosmopolitan marine bacteria.</title>
        <authorList>
            <person name="Lin H."/>
            <person name="Ascher D.B."/>
            <person name="Myung Y."/>
            <person name="Lamborg C.H."/>
            <person name="Hallam S.J."/>
            <person name="Gionfriddo C.M."/>
            <person name="Holt K.E."/>
            <person name="Moreau J.W."/>
        </authorList>
    </citation>
    <scope>NUCLEOTIDE SEQUENCE</scope>
    <source>
        <strain evidence="1">SI075_bin30</strain>
    </source>
</reference>
<dbReference type="EMBL" id="JABJNZ010000030">
    <property type="protein sequence ID" value="MBT4870361.1"/>
    <property type="molecule type" value="Genomic_DNA"/>
</dbReference>
<dbReference type="InterPro" id="IPR053259">
    <property type="entry name" value="Golvesin-related_Golgi"/>
</dbReference>
<proteinExistence type="predicted"/>
<name>A0A8T5GEG5_9ARCH</name>